<evidence type="ECO:0000259" key="2">
    <source>
        <dbReference type="Pfam" id="PF06742"/>
    </source>
</evidence>
<reference evidence="4 5" key="1">
    <citation type="submission" date="2023-06" db="EMBL/GenBank/DDBJ databases">
        <title>Parasedimentitalea psychrophila sp. nov., a psychrophilic bacterium isolated from deep-sea sediment.</title>
        <authorList>
            <person name="Li A."/>
        </authorList>
    </citation>
    <scope>NUCLEOTIDE SEQUENCE [LARGE SCALE GENOMIC DNA]</scope>
    <source>
        <strain evidence="4 5">QS115</strain>
    </source>
</reference>
<dbReference type="InterPro" id="IPR010621">
    <property type="entry name" value="DUF1214"/>
</dbReference>
<name>A0A9Y2P5P6_9RHOB</name>
<dbReference type="Gene3D" id="2.60.120.600">
    <property type="entry name" value="Domain of unknown function DUF1214, C-terminal domain"/>
    <property type="match status" value="1"/>
</dbReference>
<proteinExistence type="predicted"/>
<dbReference type="Gene3D" id="2.60.40.1610">
    <property type="entry name" value="Domain of unknown function DUF1254"/>
    <property type="match status" value="1"/>
</dbReference>
<dbReference type="Proteomes" id="UP001238334">
    <property type="component" value="Chromosome"/>
</dbReference>
<dbReference type="SUPFAM" id="SSF160935">
    <property type="entry name" value="VPA0735-like"/>
    <property type="match status" value="1"/>
</dbReference>
<keyword evidence="5" id="KW-1185">Reference proteome</keyword>
<evidence type="ECO:0000313" key="5">
    <source>
        <dbReference type="Proteomes" id="UP001238334"/>
    </source>
</evidence>
<dbReference type="EMBL" id="CP127247">
    <property type="protein sequence ID" value="WIY23820.1"/>
    <property type="molecule type" value="Genomic_DNA"/>
</dbReference>
<feature type="domain" description="DUF1214" evidence="2">
    <location>
        <begin position="294"/>
        <end position="400"/>
    </location>
</feature>
<dbReference type="PANTHER" id="PTHR36509">
    <property type="entry name" value="BLL3101 PROTEIN"/>
    <property type="match status" value="1"/>
</dbReference>
<evidence type="ECO:0000259" key="3">
    <source>
        <dbReference type="Pfam" id="PF06863"/>
    </source>
</evidence>
<dbReference type="Pfam" id="PF06863">
    <property type="entry name" value="DUF1254"/>
    <property type="match status" value="1"/>
</dbReference>
<dbReference type="Pfam" id="PF06742">
    <property type="entry name" value="DUF1214"/>
    <property type="match status" value="1"/>
</dbReference>
<evidence type="ECO:0000313" key="4">
    <source>
        <dbReference type="EMBL" id="WIY23820.1"/>
    </source>
</evidence>
<dbReference type="InterPro" id="IPR037049">
    <property type="entry name" value="DUF1214_C_sf"/>
</dbReference>
<keyword evidence="1" id="KW-0732">Signal</keyword>
<protein>
    <submittedName>
        <fullName evidence="4">DUF1254 domain-containing protein</fullName>
    </submittedName>
</protein>
<sequence length="427" mass="47666">MKDDGLMVNVRKMILKRIKLPAIAALLFTALLSSAASAQSKNDLPDMQYYGYKIVHHMSSVVDHIEQFGFNVFDHPRIADYRSFVITPALDHFYSKAVADVRFGPVIIDTPARDDRYSSIEIFDVEHHAIFDQVTAKEGERFVLVHEDYKGTLPEGTIIKTTSNFPFVFLRTQTFAFNEDKLANSIRHEARMYGLWGKVDLPNPKDTLALIQWTIDNSKPYALTQDLMAEAAMSYTPTVHKATFDSLKQFLADGGVSGNTGAFEPVDHPAGGSHKVRAAGTLIGHLGFPVHHAYYQVIPVDRTGTKLAGAVGPFVLTLPHVPGVDLFWSVTRYDANTFLPLNPADIGNNDIQAYPDFSIEPDSDGNVSFTFSMEDPKDGTYWMPVLDSGYYIVVRYYGPTSELNGRTAKDIVYKGTQLEETFKTVKF</sequence>
<dbReference type="RefSeq" id="WP_270919785.1">
    <property type="nucleotide sequence ID" value="NZ_CP127247.1"/>
</dbReference>
<accession>A0A9Y2P5P6</accession>
<feature type="domain" description="DUF1254" evidence="3">
    <location>
        <begin position="71"/>
        <end position="193"/>
    </location>
</feature>
<evidence type="ECO:0000256" key="1">
    <source>
        <dbReference type="SAM" id="SignalP"/>
    </source>
</evidence>
<dbReference type="InterPro" id="IPR010679">
    <property type="entry name" value="DUF1254"/>
</dbReference>
<gene>
    <name evidence="4" type="ORF">QPJ95_14355</name>
</gene>
<dbReference type="AlphaFoldDB" id="A0A9Y2P5P6"/>
<organism evidence="4 5">
    <name type="scientific">Parasedimentitalea psychrophila</name>
    <dbReference type="NCBI Taxonomy" id="2997337"/>
    <lineage>
        <taxon>Bacteria</taxon>
        <taxon>Pseudomonadati</taxon>
        <taxon>Pseudomonadota</taxon>
        <taxon>Alphaproteobacteria</taxon>
        <taxon>Rhodobacterales</taxon>
        <taxon>Paracoccaceae</taxon>
        <taxon>Parasedimentitalea</taxon>
    </lineage>
</organism>
<dbReference type="InterPro" id="IPR037050">
    <property type="entry name" value="DUF1254_sf"/>
</dbReference>
<dbReference type="KEGG" id="ppso:QPJ95_14355"/>
<feature type="signal peptide" evidence="1">
    <location>
        <begin position="1"/>
        <end position="38"/>
    </location>
</feature>
<dbReference type="PANTHER" id="PTHR36509:SF3">
    <property type="entry name" value="SIGNAL PEPTIDE PROTEIN"/>
    <property type="match status" value="1"/>
</dbReference>
<feature type="chain" id="PRO_5040977132" evidence="1">
    <location>
        <begin position="39"/>
        <end position="427"/>
    </location>
</feature>